<dbReference type="EMBL" id="LAZR01000838">
    <property type="protein sequence ID" value="KKN56574.1"/>
    <property type="molecule type" value="Genomic_DNA"/>
</dbReference>
<protein>
    <submittedName>
        <fullName evidence="1">Uncharacterized protein</fullName>
    </submittedName>
</protein>
<dbReference type="AlphaFoldDB" id="A0A0F9RPB5"/>
<reference evidence="1" key="1">
    <citation type="journal article" date="2015" name="Nature">
        <title>Complex archaea that bridge the gap between prokaryotes and eukaryotes.</title>
        <authorList>
            <person name="Spang A."/>
            <person name="Saw J.H."/>
            <person name="Jorgensen S.L."/>
            <person name="Zaremba-Niedzwiedzka K."/>
            <person name="Martijn J."/>
            <person name="Lind A.E."/>
            <person name="van Eijk R."/>
            <person name="Schleper C."/>
            <person name="Guy L."/>
            <person name="Ettema T.J."/>
        </authorList>
    </citation>
    <scope>NUCLEOTIDE SEQUENCE</scope>
</reference>
<comment type="caution">
    <text evidence="1">The sequence shown here is derived from an EMBL/GenBank/DDBJ whole genome shotgun (WGS) entry which is preliminary data.</text>
</comment>
<sequence length="47" mass="5290">MLELRIGLTRQALKLSSAQFQFQFRNTNTALLKVGLVIGEERAQALD</sequence>
<gene>
    <name evidence="1" type="ORF">LCGC14_0570860</name>
</gene>
<name>A0A0F9RPB5_9ZZZZ</name>
<organism evidence="1">
    <name type="scientific">marine sediment metagenome</name>
    <dbReference type="NCBI Taxonomy" id="412755"/>
    <lineage>
        <taxon>unclassified sequences</taxon>
        <taxon>metagenomes</taxon>
        <taxon>ecological metagenomes</taxon>
    </lineage>
</organism>
<evidence type="ECO:0000313" key="1">
    <source>
        <dbReference type="EMBL" id="KKN56574.1"/>
    </source>
</evidence>
<proteinExistence type="predicted"/>
<accession>A0A0F9RPB5</accession>